<dbReference type="RefSeq" id="WP_051702773.1">
    <property type="nucleotide sequence ID" value="NZ_JOFV01000004.1"/>
</dbReference>
<evidence type="ECO:0000313" key="10">
    <source>
        <dbReference type="Proteomes" id="UP000290517"/>
    </source>
</evidence>
<reference evidence="9 10" key="1">
    <citation type="submission" date="2019-01" db="EMBL/GenBank/DDBJ databases">
        <title>Oerskovia turbata Genome sequencing and assembly.</title>
        <authorList>
            <person name="Dou T."/>
        </authorList>
    </citation>
    <scope>NUCLEOTIDE SEQUENCE [LARGE SCALE GENOMIC DNA]</scope>
    <source>
        <strain evidence="8 9">JCM12123</strain>
        <strain evidence="7 10">JCM3160</strain>
    </source>
</reference>
<proteinExistence type="inferred from homology"/>
<evidence type="ECO:0000256" key="5">
    <source>
        <dbReference type="ARBA" id="ARBA00023163"/>
    </source>
</evidence>
<dbReference type="EMBL" id="SDJQ01000007">
    <property type="protein sequence ID" value="RXR35629.1"/>
    <property type="molecule type" value="Genomic_DNA"/>
</dbReference>
<dbReference type="InterPro" id="IPR014795">
    <property type="entry name" value="TacA_1-like"/>
</dbReference>
<dbReference type="Gene3D" id="1.20.5.780">
    <property type="entry name" value="Single helix bin"/>
    <property type="match status" value="1"/>
</dbReference>
<evidence type="ECO:0000256" key="3">
    <source>
        <dbReference type="ARBA" id="ARBA00023015"/>
    </source>
</evidence>
<keyword evidence="4" id="KW-0238">DNA-binding</keyword>
<evidence type="ECO:0000256" key="6">
    <source>
        <dbReference type="ARBA" id="ARBA00049988"/>
    </source>
</evidence>
<keyword evidence="3" id="KW-0805">Transcription regulation</keyword>
<name>A0A4Q1L151_9CELL</name>
<gene>
    <name evidence="7" type="ORF">EQW73_01075</name>
    <name evidence="8" type="ORF">EQW78_04675</name>
</gene>
<sequence length="108" mass="11787">MTSPAQSPNTTDRTARLNMRISPEALATLREAAGAQQQDLTSFVLGAALERARDVLMSDRVMRLTPAEMDQIEAALDEEPRVIPELAAAIRKVREQFGDRGAPTLAAR</sequence>
<dbReference type="AlphaFoldDB" id="A0A4Q1L151"/>
<protein>
    <submittedName>
        <fullName evidence="8">DUF1778 domain-containing protein</fullName>
    </submittedName>
</protein>
<dbReference type="Pfam" id="PF08681">
    <property type="entry name" value="TacA1"/>
    <property type="match status" value="1"/>
</dbReference>
<dbReference type="OrthoDB" id="4829464at2"/>
<comment type="caution">
    <text evidence="8">The sequence shown here is derived from an EMBL/GenBank/DDBJ whole genome shotgun (WGS) entry which is preliminary data.</text>
</comment>
<dbReference type="InterPro" id="IPR010985">
    <property type="entry name" value="Ribbon_hlx_hlx"/>
</dbReference>
<comment type="similarity">
    <text evidence="6">Belongs to the TacA antitoxin family.</text>
</comment>
<dbReference type="PANTHER" id="PTHR35401:SF1">
    <property type="entry name" value="CYTOPLASMIC PROTEIN"/>
    <property type="match status" value="1"/>
</dbReference>
<keyword evidence="5" id="KW-0804">Transcription</keyword>
<dbReference type="GO" id="GO:0003677">
    <property type="term" value="F:DNA binding"/>
    <property type="evidence" value="ECO:0007669"/>
    <property type="project" value="UniProtKB-KW"/>
</dbReference>
<dbReference type="SUPFAM" id="SSF47598">
    <property type="entry name" value="Ribbon-helix-helix"/>
    <property type="match status" value="1"/>
</dbReference>
<keyword evidence="10" id="KW-1185">Reference proteome</keyword>
<evidence type="ECO:0000313" key="9">
    <source>
        <dbReference type="Proteomes" id="UP000289805"/>
    </source>
</evidence>
<keyword evidence="2" id="KW-1277">Toxin-antitoxin system</keyword>
<evidence type="ECO:0000256" key="4">
    <source>
        <dbReference type="ARBA" id="ARBA00023125"/>
    </source>
</evidence>
<evidence type="ECO:0000313" key="8">
    <source>
        <dbReference type="EMBL" id="RXR35629.1"/>
    </source>
</evidence>
<accession>A0A4Q1L151</accession>
<dbReference type="GO" id="GO:0006355">
    <property type="term" value="P:regulation of DNA-templated transcription"/>
    <property type="evidence" value="ECO:0007669"/>
    <property type="project" value="InterPro"/>
</dbReference>
<keyword evidence="1" id="KW-0678">Repressor</keyword>
<dbReference type="Proteomes" id="UP000290517">
    <property type="component" value="Unassembled WGS sequence"/>
</dbReference>
<evidence type="ECO:0000256" key="1">
    <source>
        <dbReference type="ARBA" id="ARBA00022491"/>
    </source>
</evidence>
<dbReference type="PANTHER" id="PTHR35401">
    <property type="entry name" value="COPG FAMILY HELIX-TURN-HELIX PROTEIN-RELATED-RELATED"/>
    <property type="match status" value="1"/>
</dbReference>
<organism evidence="8 9">
    <name type="scientific">Oerskovia turbata</name>
    <dbReference type="NCBI Taxonomy" id="1713"/>
    <lineage>
        <taxon>Bacteria</taxon>
        <taxon>Bacillati</taxon>
        <taxon>Actinomycetota</taxon>
        <taxon>Actinomycetes</taxon>
        <taxon>Micrococcales</taxon>
        <taxon>Cellulomonadaceae</taxon>
        <taxon>Oerskovia</taxon>
    </lineage>
</organism>
<dbReference type="Proteomes" id="UP000289805">
    <property type="component" value="Unassembled WGS sequence"/>
</dbReference>
<evidence type="ECO:0000313" key="7">
    <source>
        <dbReference type="EMBL" id="RXR27933.1"/>
    </source>
</evidence>
<evidence type="ECO:0000256" key="2">
    <source>
        <dbReference type="ARBA" id="ARBA00022649"/>
    </source>
</evidence>
<dbReference type="STRING" id="1713.GCA_000718325_01102"/>
<dbReference type="EMBL" id="SDJR01000001">
    <property type="protein sequence ID" value="RXR27933.1"/>
    <property type="molecule type" value="Genomic_DNA"/>
</dbReference>